<evidence type="ECO:0000256" key="1">
    <source>
        <dbReference type="ARBA" id="ARBA00022707"/>
    </source>
</evidence>
<feature type="compositionally biased region" description="Low complexity" evidence="4">
    <location>
        <begin position="64"/>
        <end position="95"/>
    </location>
</feature>
<feature type="compositionally biased region" description="Polar residues" evidence="4">
    <location>
        <begin position="48"/>
        <end position="58"/>
    </location>
</feature>
<name>A0A5J5F2G5_9PEZI</name>
<dbReference type="InParanoid" id="A0A5J5F2G5"/>
<evidence type="ECO:0000256" key="4">
    <source>
        <dbReference type="SAM" id="MobiDB-lite"/>
    </source>
</evidence>
<evidence type="ECO:0000313" key="5">
    <source>
        <dbReference type="EMBL" id="KAA8909566.1"/>
    </source>
</evidence>
<keyword evidence="3" id="KW-0449">Lipoprotein</keyword>
<sequence>MGNLCGKESSSHFTSPGRTLGAAPAQPPASARVPASAQSQRKPKISGQGKTLGSTSAGGNRGSAAITTTTAAASMDARTAAAQAAEARNANTRQASGKIGSQLNEQKRKTHNQHLAELSKSKAQPEQLVWD</sequence>
<reference evidence="5 6" key="1">
    <citation type="submission" date="2019-09" db="EMBL/GenBank/DDBJ databases">
        <title>Draft genome of the ectomycorrhizal ascomycete Sphaerosporella brunnea.</title>
        <authorList>
            <consortium name="DOE Joint Genome Institute"/>
            <person name="Benucci G.M."/>
            <person name="Marozzi G."/>
            <person name="Antonielli L."/>
            <person name="Sanchez S."/>
            <person name="Marco P."/>
            <person name="Wang X."/>
            <person name="Falini L.B."/>
            <person name="Barry K."/>
            <person name="Haridas S."/>
            <person name="Lipzen A."/>
            <person name="Labutti K."/>
            <person name="Grigoriev I.V."/>
            <person name="Murat C."/>
            <person name="Martin F."/>
            <person name="Albertini E."/>
            <person name="Donnini D."/>
            <person name="Bonito G."/>
        </authorList>
    </citation>
    <scope>NUCLEOTIDE SEQUENCE [LARGE SCALE GENOMIC DNA]</scope>
    <source>
        <strain evidence="5 6">Sb_GMNB300</strain>
    </source>
</reference>
<gene>
    <name evidence="5" type="ORF">FN846DRAFT_607263</name>
</gene>
<comment type="caution">
    <text evidence="5">The sequence shown here is derived from an EMBL/GenBank/DDBJ whole genome shotgun (WGS) entry which is preliminary data.</text>
</comment>
<keyword evidence="6" id="KW-1185">Reference proteome</keyword>
<dbReference type="EMBL" id="VXIS01000056">
    <property type="protein sequence ID" value="KAA8909566.1"/>
    <property type="molecule type" value="Genomic_DNA"/>
</dbReference>
<organism evidence="5 6">
    <name type="scientific">Sphaerosporella brunnea</name>
    <dbReference type="NCBI Taxonomy" id="1250544"/>
    <lineage>
        <taxon>Eukaryota</taxon>
        <taxon>Fungi</taxon>
        <taxon>Dikarya</taxon>
        <taxon>Ascomycota</taxon>
        <taxon>Pezizomycotina</taxon>
        <taxon>Pezizomycetes</taxon>
        <taxon>Pezizales</taxon>
        <taxon>Pyronemataceae</taxon>
        <taxon>Sphaerosporella</taxon>
    </lineage>
</organism>
<keyword evidence="2" id="KW-0564">Palmitate</keyword>
<accession>A0A5J5F2G5</accession>
<protein>
    <submittedName>
        <fullName evidence="5">Uncharacterized protein</fullName>
    </submittedName>
</protein>
<feature type="region of interest" description="Disordered" evidence="4">
    <location>
        <begin position="1"/>
        <end position="131"/>
    </location>
</feature>
<dbReference type="Proteomes" id="UP000326924">
    <property type="component" value="Unassembled WGS sequence"/>
</dbReference>
<evidence type="ECO:0000256" key="3">
    <source>
        <dbReference type="ARBA" id="ARBA00023288"/>
    </source>
</evidence>
<keyword evidence="1" id="KW-0519">Myristate</keyword>
<dbReference type="AlphaFoldDB" id="A0A5J5F2G5"/>
<dbReference type="InterPro" id="IPR031632">
    <property type="entry name" value="SVIP"/>
</dbReference>
<dbReference type="Pfam" id="PF15811">
    <property type="entry name" value="SVIP"/>
    <property type="match status" value="1"/>
</dbReference>
<dbReference type="OrthoDB" id="5415072at2759"/>
<evidence type="ECO:0000256" key="2">
    <source>
        <dbReference type="ARBA" id="ARBA00023139"/>
    </source>
</evidence>
<evidence type="ECO:0000313" key="6">
    <source>
        <dbReference type="Proteomes" id="UP000326924"/>
    </source>
</evidence>
<proteinExistence type="predicted"/>